<dbReference type="GO" id="GO:0004739">
    <property type="term" value="F:pyruvate dehydrogenase (acetyl-transferring) activity"/>
    <property type="evidence" value="ECO:0007669"/>
    <property type="project" value="UniProtKB-EC"/>
</dbReference>
<comment type="caution">
    <text evidence="5">The sequence shown here is derived from an EMBL/GenBank/DDBJ whole genome shotgun (WGS) entry which is preliminary data.</text>
</comment>
<organism evidence="5 6">
    <name type="scientific">Prochlorococcus marinus str. GP2</name>
    <dbReference type="NCBI Taxonomy" id="59925"/>
    <lineage>
        <taxon>Bacteria</taxon>
        <taxon>Bacillati</taxon>
        <taxon>Cyanobacteriota</taxon>
        <taxon>Cyanophyceae</taxon>
        <taxon>Synechococcales</taxon>
        <taxon>Prochlorococcaceae</taxon>
        <taxon>Prochlorococcus</taxon>
    </lineage>
</organism>
<accession>A0A0A1ZD76</accession>
<dbReference type="OrthoDB" id="9766715at2"/>
<dbReference type="Proteomes" id="UP000030598">
    <property type="component" value="Unassembled WGS sequence"/>
</dbReference>
<dbReference type="Pfam" id="PF00676">
    <property type="entry name" value="E1_dh"/>
    <property type="match status" value="1"/>
</dbReference>
<keyword evidence="5" id="KW-0670">Pyruvate</keyword>
<evidence type="ECO:0000313" key="5">
    <source>
        <dbReference type="EMBL" id="KGF86486.1"/>
    </source>
</evidence>
<reference evidence="6" key="1">
    <citation type="journal article" date="2014" name="Sci. Data">
        <title>Genomes of diverse isolates of the marine cyanobacterium Prochlorococcus.</title>
        <authorList>
            <person name="Biller S."/>
            <person name="Berube P."/>
            <person name="Thompson J."/>
            <person name="Kelly L."/>
            <person name="Roggensack S."/>
            <person name="Awad L."/>
            <person name="Roache-Johnson K."/>
            <person name="Ding H."/>
            <person name="Giovannoni S.J."/>
            <person name="Moore L.R."/>
            <person name="Chisholm S.W."/>
        </authorList>
    </citation>
    <scope>NUCLEOTIDE SEQUENCE [LARGE SCALE GENOMIC DNA]</scope>
    <source>
        <strain evidence="6">GP2</strain>
    </source>
</reference>
<protein>
    <submittedName>
        <fullName evidence="5">Pyruvate dehydrogenase E1 component alpha subunit</fullName>
        <ecNumber evidence="5">1.2.4.1</ecNumber>
    </submittedName>
</protein>
<dbReference type="CDD" id="cd02000">
    <property type="entry name" value="TPP_E1_PDC_ADC_BCADC"/>
    <property type="match status" value="1"/>
</dbReference>
<evidence type="ECO:0000313" key="6">
    <source>
        <dbReference type="Proteomes" id="UP000030598"/>
    </source>
</evidence>
<dbReference type="PANTHER" id="PTHR11516:SF60">
    <property type="entry name" value="PYRUVATE DEHYDROGENASE E1 COMPONENT SUBUNIT ALPHA"/>
    <property type="match status" value="1"/>
</dbReference>
<gene>
    <name evidence="5" type="ORF">EU91_1248</name>
</gene>
<dbReference type="InterPro" id="IPR001017">
    <property type="entry name" value="DH_E1"/>
</dbReference>
<comment type="cofactor">
    <cofactor evidence="1">
        <name>thiamine diphosphate</name>
        <dbReference type="ChEBI" id="CHEBI:58937"/>
    </cofactor>
</comment>
<proteinExistence type="predicted"/>
<dbReference type="eggNOG" id="COG1071">
    <property type="taxonomic scope" value="Bacteria"/>
</dbReference>
<name>A0A0A1ZD76_PROMR</name>
<sequence length="344" mass="38147">MNKLNELFNPNFYNKPIKIDNFNKEDLVNFFKLMTKIRLIEFHLADERKKGTIGGPVHLGIGQEAIAMGLSANLESSDYVFGAHRSHAHLLALGSSVKGLFAEILGKETGLSKGMGGSMHLSDRSVGFVGSVPIVAGTVPLAVGAGFAAKIAQKGNLSVSYLGDGATEEGVVQESLNLASLYKIPVIFMIENNLLSSHMHLSERQTSFDCSRFAKTNSIPYRMIDGNDIIEVYKASSCAVKNARNGGGPFLIEAITYRWLGHVDWREDVDVGLSRSIKELKMWKKRDPIERLENSLIKSGLWDKKSTDNLIKSIKDEIQILWDEALNDPYPEKSQTLKRVFCKK</sequence>
<dbReference type="EMBL" id="JNAH01000007">
    <property type="protein sequence ID" value="KGF86486.1"/>
    <property type="molecule type" value="Genomic_DNA"/>
</dbReference>
<evidence type="ECO:0000256" key="2">
    <source>
        <dbReference type="ARBA" id="ARBA00023002"/>
    </source>
</evidence>
<evidence type="ECO:0000256" key="3">
    <source>
        <dbReference type="ARBA" id="ARBA00023052"/>
    </source>
</evidence>
<dbReference type="PANTHER" id="PTHR11516">
    <property type="entry name" value="PYRUVATE DEHYDROGENASE E1 COMPONENT, ALPHA SUBUNIT BACTERIAL AND ORGANELLAR"/>
    <property type="match status" value="1"/>
</dbReference>
<feature type="domain" description="Dehydrogenase E1 component" evidence="4">
    <location>
        <begin position="32"/>
        <end position="332"/>
    </location>
</feature>
<keyword evidence="2 5" id="KW-0560">Oxidoreductase</keyword>
<evidence type="ECO:0000256" key="1">
    <source>
        <dbReference type="ARBA" id="ARBA00001964"/>
    </source>
</evidence>
<dbReference type="AlphaFoldDB" id="A0A0A1ZD76"/>
<dbReference type="SUPFAM" id="SSF52518">
    <property type="entry name" value="Thiamin diphosphate-binding fold (THDP-binding)"/>
    <property type="match status" value="1"/>
</dbReference>
<dbReference type="InterPro" id="IPR050642">
    <property type="entry name" value="PDH_E1_Alpha_Subunit"/>
</dbReference>
<dbReference type="STRING" id="59925.EU91_1248"/>
<evidence type="ECO:0000259" key="4">
    <source>
        <dbReference type="Pfam" id="PF00676"/>
    </source>
</evidence>
<keyword evidence="3" id="KW-0786">Thiamine pyrophosphate</keyword>
<dbReference type="InterPro" id="IPR029061">
    <property type="entry name" value="THDP-binding"/>
</dbReference>
<dbReference type="EC" id="1.2.4.1" evidence="5"/>
<dbReference type="RefSeq" id="WP_032524719.1">
    <property type="nucleotide sequence ID" value="NZ_CP138934.1"/>
</dbReference>
<dbReference type="GO" id="GO:0006086">
    <property type="term" value="P:pyruvate decarboxylation to acetyl-CoA"/>
    <property type="evidence" value="ECO:0007669"/>
    <property type="project" value="TreeGrafter"/>
</dbReference>
<dbReference type="Gene3D" id="3.40.50.970">
    <property type="match status" value="1"/>
</dbReference>